<gene>
    <name evidence="9 10" type="primary">cas2</name>
    <name evidence="10" type="ORF">HQ394_06810</name>
</gene>
<dbReference type="Gene3D" id="3.30.70.240">
    <property type="match status" value="1"/>
</dbReference>
<organism evidence="10 11">
    <name type="scientific">Defluviicoccus vanus</name>
    <dbReference type="NCBI Taxonomy" id="111831"/>
    <lineage>
        <taxon>Bacteria</taxon>
        <taxon>Pseudomonadati</taxon>
        <taxon>Pseudomonadota</taxon>
        <taxon>Alphaproteobacteria</taxon>
        <taxon>Rhodospirillales</taxon>
        <taxon>Rhodospirillaceae</taxon>
        <taxon>Defluviicoccus</taxon>
    </lineage>
</organism>
<proteinExistence type="inferred from homology"/>
<protein>
    <recommendedName>
        <fullName evidence="9">CRISPR-associated endoribonuclease Cas2</fullName>
        <ecNumber evidence="9">3.1.-.-</ecNumber>
    </recommendedName>
</protein>
<dbReference type="KEGG" id="dvn:HQ394_06810"/>
<evidence type="ECO:0000256" key="7">
    <source>
        <dbReference type="ARBA" id="ARBA00022842"/>
    </source>
</evidence>
<dbReference type="Pfam" id="PF09827">
    <property type="entry name" value="CRISPR_Cas2"/>
    <property type="match status" value="1"/>
</dbReference>
<dbReference type="EMBL" id="CP053923">
    <property type="protein sequence ID" value="QNT69112.1"/>
    <property type="molecule type" value="Genomic_DNA"/>
</dbReference>
<evidence type="ECO:0000313" key="11">
    <source>
        <dbReference type="Proteomes" id="UP000516369"/>
    </source>
</evidence>
<dbReference type="GO" id="GO:0046872">
    <property type="term" value="F:metal ion binding"/>
    <property type="evidence" value="ECO:0007669"/>
    <property type="project" value="UniProtKB-UniRule"/>
</dbReference>
<comment type="similarity">
    <text evidence="2 9">Belongs to the CRISPR-associated endoribonuclease Cas2 protein family.</text>
</comment>
<comment type="function">
    <text evidence="9">CRISPR (clustered regularly interspaced short palindromic repeat), is an adaptive immune system that provides protection against mobile genetic elements (viruses, transposable elements and conjugative plasmids). CRISPR clusters contain sequences complementary to antecedent mobile elements and target invading nucleic acids. CRISPR clusters are transcribed and processed into CRISPR RNA (crRNA). Functions as a ssRNA-specific endoribonuclease. Involved in the integration of spacer DNA into the CRISPR cassette.</text>
</comment>
<evidence type="ECO:0000256" key="2">
    <source>
        <dbReference type="ARBA" id="ARBA00009959"/>
    </source>
</evidence>
<accession>A0A7H1N076</accession>
<dbReference type="GO" id="GO:0004521">
    <property type="term" value="F:RNA endonuclease activity"/>
    <property type="evidence" value="ECO:0007669"/>
    <property type="project" value="InterPro"/>
</dbReference>
<comment type="cofactor">
    <cofactor evidence="1 9">
        <name>Mg(2+)</name>
        <dbReference type="ChEBI" id="CHEBI:18420"/>
    </cofactor>
</comment>
<keyword evidence="5 9" id="KW-0255">Endonuclease</keyword>
<evidence type="ECO:0000256" key="4">
    <source>
        <dbReference type="ARBA" id="ARBA00022723"/>
    </source>
</evidence>
<dbReference type="InterPro" id="IPR019199">
    <property type="entry name" value="Virulence_VapD/CRISPR_Cas2"/>
</dbReference>
<dbReference type="NCBIfam" id="TIGR01573">
    <property type="entry name" value="cas2"/>
    <property type="match status" value="1"/>
</dbReference>
<dbReference type="EC" id="3.1.-.-" evidence="9"/>
<keyword evidence="6 9" id="KW-0378">Hydrolase</keyword>
<evidence type="ECO:0000313" key="10">
    <source>
        <dbReference type="EMBL" id="QNT69112.1"/>
    </source>
</evidence>
<dbReference type="PANTHER" id="PTHR34405:SF3">
    <property type="entry name" value="CRISPR-ASSOCIATED ENDORIBONUCLEASE CAS2 3"/>
    <property type="match status" value="1"/>
</dbReference>
<dbReference type="GO" id="GO:0051607">
    <property type="term" value="P:defense response to virus"/>
    <property type="evidence" value="ECO:0007669"/>
    <property type="project" value="UniProtKB-UniRule"/>
</dbReference>
<evidence type="ECO:0000256" key="8">
    <source>
        <dbReference type="ARBA" id="ARBA00023118"/>
    </source>
</evidence>
<dbReference type="CDD" id="cd09725">
    <property type="entry name" value="Cas2_I_II_III"/>
    <property type="match status" value="1"/>
</dbReference>
<dbReference type="RefSeq" id="WP_190262626.1">
    <property type="nucleotide sequence ID" value="NZ_CP053923.1"/>
</dbReference>
<keyword evidence="4 9" id="KW-0479">Metal-binding</keyword>
<evidence type="ECO:0000256" key="9">
    <source>
        <dbReference type="HAMAP-Rule" id="MF_01471"/>
    </source>
</evidence>
<keyword evidence="11" id="KW-1185">Reference proteome</keyword>
<keyword evidence="3 9" id="KW-0540">Nuclease</keyword>
<reference evidence="10 11" key="1">
    <citation type="submission" date="2020-05" db="EMBL/GenBank/DDBJ databases">
        <title>Complete closed genome sequence of Defluviicoccus vanus.</title>
        <authorList>
            <person name="Bessarab I."/>
            <person name="Arumugam K."/>
            <person name="Maszenan A.M."/>
            <person name="Seviour R.J."/>
            <person name="Williams R.B."/>
        </authorList>
    </citation>
    <scope>NUCLEOTIDE SEQUENCE [LARGE SCALE GENOMIC DNA]</scope>
    <source>
        <strain evidence="10 11">Ben 114</strain>
    </source>
</reference>
<dbReference type="PANTHER" id="PTHR34405">
    <property type="entry name" value="CRISPR-ASSOCIATED ENDORIBONUCLEASE CAS2"/>
    <property type="match status" value="1"/>
</dbReference>
<dbReference type="InterPro" id="IPR021127">
    <property type="entry name" value="CRISPR_associated_Cas2"/>
</dbReference>
<dbReference type="HAMAP" id="MF_01471">
    <property type="entry name" value="Cas2"/>
    <property type="match status" value="1"/>
</dbReference>
<comment type="subunit">
    <text evidence="9">Homodimer, forms a heterotetramer with a Cas1 homodimer.</text>
</comment>
<feature type="binding site" evidence="9">
    <location>
        <position position="13"/>
    </location>
    <ligand>
        <name>Mg(2+)</name>
        <dbReference type="ChEBI" id="CHEBI:18420"/>
        <note>catalytic</note>
    </ligand>
</feature>
<keyword evidence="7 9" id="KW-0460">Magnesium</keyword>
<evidence type="ECO:0000256" key="5">
    <source>
        <dbReference type="ARBA" id="ARBA00022759"/>
    </source>
</evidence>
<evidence type="ECO:0000256" key="6">
    <source>
        <dbReference type="ARBA" id="ARBA00022801"/>
    </source>
</evidence>
<sequence length="98" mass="11437">MYDEERLYIVTYDIAEPKRWRRVFKLMNGYGEWLQLSVFQCRLTKKRKVELQAALAELINHNADHVLLLDLGHADKVELRVASLGKVFAAVDRQPIIV</sequence>
<dbReference type="SUPFAM" id="SSF143430">
    <property type="entry name" value="TTP0101/SSO1404-like"/>
    <property type="match status" value="1"/>
</dbReference>
<keyword evidence="8 9" id="KW-0051">Antiviral defense</keyword>
<evidence type="ECO:0000256" key="1">
    <source>
        <dbReference type="ARBA" id="ARBA00001946"/>
    </source>
</evidence>
<evidence type="ECO:0000256" key="3">
    <source>
        <dbReference type="ARBA" id="ARBA00022722"/>
    </source>
</evidence>
<dbReference type="Proteomes" id="UP000516369">
    <property type="component" value="Chromosome"/>
</dbReference>
<dbReference type="AlphaFoldDB" id="A0A7H1N076"/>
<name>A0A7H1N076_9PROT</name>
<dbReference type="GO" id="GO:0043571">
    <property type="term" value="P:maintenance of CRISPR repeat elements"/>
    <property type="evidence" value="ECO:0007669"/>
    <property type="project" value="UniProtKB-UniRule"/>
</dbReference>
<dbReference type="GO" id="GO:0016787">
    <property type="term" value="F:hydrolase activity"/>
    <property type="evidence" value="ECO:0007669"/>
    <property type="project" value="UniProtKB-KW"/>
</dbReference>